<proteinExistence type="predicted"/>
<comment type="caution">
    <text evidence="1">The sequence shown here is derived from an EMBL/GenBank/DDBJ whole genome shotgun (WGS) entry which is preliminary data.</text>
</comment>
<dbReference type="Proteomes" id="UP001631969">
    <property type="component" value="Unassembled WGS sequence"/>
</dbReference>
<evidence type="ECO:0000313" key="2">
    <source>
        <dbReference type="Proteomes" id="UP001631969"/>
    </source>
</evidence>
<gene>
    <name evidence="1" type="ORF">ACI1P1_15180</name>
</gene>
<sequence length="761" mass="85994">MDEANTQAQNSTSGGRVSLRVLLTQDWHRKLTCLFTVLFLLQFVSWFAAEENMWWPETVAMVQVSLWISFAIDIIPGVNMWLRRCVQLWALIIVNGIYSGYEPVMYKLHSRQDFGNWVYDNFWQLHPYIWFSLGAWAVYWATSWWLKSRWRIGITVILSVLVFAVRDSFSTLHLWEETALVIFCGLMLLVISHFAEVKRKNPYGWAYLMEYPATLIATILLLLGITMIPGTAMPTIRPILTDPYTAYKQWKGEEVPAYGKTIAGLTIGSSANSSSGYSRDDSSLGGSFTFDYSPVFSVDTSHRAYMRGETRSYYNGNGWEMSDGDKQAVNGPVVPGNPLAKDQRFNVSKLKTVTVKQTVERLNEDDAYPVLFGAYAVNKVGTINNETSGAERLRWAPRQMELRWNNSRRDNYPTSYTIESEMPVSTGDELRSAGALPNPAQFSEYLQLPRDLPQRVRQMAQQITATGATPYDKAMLLVQYLQTSFPYTNEPPTELGKSGDFVDRFLFEIKEGYCDYFSSAMAVMSRTLGIPSRWVKGYTAGQQDIQDPSFGEFPVDGTDDGTGSGLYTVRNSDAHSWVELYFPGYGWIPFEATSGFALPAFTPASETALPDLAADPVDGTAAGETEATPAANKGNPYLVAAIVAAVVLLTGAAGWWYRKKILVWAKKSRLLGVKRSYNPDQRIVSEYARMLKVYRRRGVPIHEYETARETIERLKRKDVWLSKDLDDLLTLFEKAKYSPRRVTDEESGRAIRIVDKLKKAT</sequence>
<dbReference type="EMBL" id="JBJURJ010000009">
    <property type="protein sequence ID" value="MFM9329636.1"/>
    <property type="molecule type" value="Genomic_DNA"/>
</dbReference>
<evidence type="ECO:0000313" key="1">
    <source>
        <dbReference type="EMBL" id="MFM9329636.1"/>
    </source>
</evidence>
<keyword evidence="2" id="KW-1185">Reference proteome</keyword>
<protein>
    <submittedName>
        <fullName evidence="1">DUF4129 domain-containing transglutaminase family protein</fullName>
    </submittedName>
</protein>
<accession>A0ACC7NZZ3</accession>
<organism evidence="1 2">
    <name type="scientific">Paenibacillus mesotrionivorans</name>
    <dbReference type="NCBI Taxonomy" id="3160968"/>
    <lineage>
        <taxon>Bacteria</taxon>
        <taxon>Bacillati</taxon>
        <taxon>Bacillota</taxon>
        <taxon>Bacilli</taxon>
        <taxon>Bacillales</taxon>
        <taxon>Paenibacillaceae</taxon>
        <taxon>Paenibacillus</taxon>
    </lineage>
</organism>
<name>A0ACC7NZZ3_9BACL</name>
<reference evidence="1" key="1">
    <citation type="submission" date="2024-12" db="EMBL/GenBank/DDBJ databases">
        <authorList>
            <person name="Wu N."/>
        </authorList>
    </citation>
    <scope>NUCLEOTIDE SEQUENCE</scope>
    <source>
        <strain evidence="1">P15</strain>
    </source>
</reference>